<dbReference type="Pfam" id="PF09587">
    <property type="entry name" value="PGA_cap"/>
    <property type="match status" value="1"/>
</dbReference>
<dbReference type="InterPro" id="IPR029052">
    <property type="entry name" value="Metallo-depent_PP-like"/>
</dbReference>
<evidence type="ECO:0000259" key="2">
    <source>
        <dbReference type="SMART" id="SM00854"/>
    </source>
</evidence>
<dbReference type="PANTHER" id="PTHR33393:SF12">
    <property type="entry name" value="CAPSULE BIOSYNTHESIS PROTEIN CAPA"/>
    <property type="match status" value="1"/>
</dbReference>
<name>A0ABN1YXB4_9MICO</name>
<dbReference type="Proteomes" id="UP001501266">
    <property type="component" value="Unassembled WGS sequence"/>
</dbReference>
<evidence type="ECO:0000313" key="4">
    <source>
        <dbReference type="Proteomes" id="UP001501266"/>
    </source>
</evidence>
<dbReference type="Gene3D" id="3.60.21.10">
    <property type="match status" value="1"/>
</dbReference>
<protein>
    <recommendedName>
        <fullName evidence="2">Capsule synthesis protein CapA domain-containing protein</fullName>
    </recommendedName>
</protein>
<feature type="domain" description="Capsule synthesis protein CapA" evidence="2">
    <location>
        <begin position="2"/>
        <end position="243"/>
    </location>
</feature>
<gene>
    <name evidence="3" type="ORF">GCM10009640_21730</name>
</gene>
<proteinExistence type="inferred from homology"/>
<dbReference type="EMBL" id="BAAAKK010000005">
    <property type="protein sequence ID" value="GAA1424771.1"/>
    <property type="molecule type" value="Genomic_DNA"/>
</dbReference>
<accession>A0ABN1YXB4</accession>
<evidence type="ECO:0000256" key="1">
    <source>
        <dbReference type="ARBA" id="ARBA00005662"/>
    </source>
</evidence>
<organism evidence="3 4">
    <name type="scientific">Agrococcus citreus</name>
    <dbReference type="NCBI Taxonomy" id="84643"/>
    <lineage>
        <taxon>Bacteria</taxon>
        <taxon>Bacillati</taxon>
        <taxon>Actinomycetota</taxon>
        <taxon>Actinomycetes</taxon>
        <taxon>Micrococcales</taxon>
        <taxon>Microbacteriaceae</taxon>
        <taxon>Agrococcus</taxon>
    </lineage>
</organism>
<dbReference type="PANTHER" id="PTHR33393">
    <property type="entry name" value="POLYGLUTAMINE SYNTHESIS ACCESSORY PROTEIN RV0574C-RELATED"/>
    <property type="match status" value="1"/>
</dbReference>
<dbReference type="CDD" id="cd07381">
    <property type="entry name" value="MPP_CapA"/>
    <property type="match status" value="1"/>
</dbReference>
<dbReference type="SMART" id="SM00854">
    <property type="entry name" value="PGA_cap"/>
    <property type="match status" value="1"/>
</dbReference>
<comment type="caution">
    <text evidence="3">The sequence shown here is derived from an EMBL/GenBank/DDBJ whole genome shotgun (WGS) entry which is preliminary data.</text>
</comment>
<dbReference type="SUPFAM" id="SSF56300">
    <property type="entry name" value="Metallo-dependent phosphatases"/>
    <property type="match status" value="1"/>
</dbReference>
<comment type="similarity">
    <text evidence="1">Belongs to the CapA family.</text>
</comment>
<reference evidence="3 4" key="1">
    <citation type="journal article" date="2019" name="Int. J. Syst. Evol. Microbiol.">
        <title>The Global Catalogue of Microorganisms (GCM) 10K type strain sequencing project: providing services to taxonomists for standard genome sequencing and annotation.</title>
        <authorList>
            <consortium name="The Broad Institute Genomics Platform"/>
            <consortium name="The Broad Institute Genome Sequencing Center for Infectious Disease"/>
            <person name="Wu L."/>
            <person name="Ma J."/>
        </authorList>
    </citation>
    <scope>NUCLEOTIDE SEQUENCE [LARGE SCALE GENOMIC DNA]</scope>
    <source>
        <strain evidence="3 4">JCM 12398</strain>
    </source>
</reference>
<evidence type="ECO:0000313" key="3">
    <source>
        <dbReference type="EMBL" id="GAA1424771.1"/>
    </source>
</evidence>
<dbReference type="InterPro" id="IPR052169">
    <property type="entry name" value="CW_Biosynth-Accessory"/>
</dbReference>
<dbReference type="InterPro" id="IPR019079">
    <property type="entry name" value="Capsule_synth_CapA"/>
</dbReference>
<sequence>MRVSALGDMLPHQTILDGARAGDDWDFAQYFSDIEPVLASSGLVTCNLEAPVAGDALGVRAYPAFNAPSAFARDLAASGCDAFSTANNHALDAGVAGLEGTLDVLDGLPVIWHGTARSAEEQLQPAIAEVLGLRIAFVSATALTNIAGPATSLTMLSDRSTVEALMASATAQADVVIVAAHWGVEYAPTVHPSQRSTAEWLASLGADVIIGTHPHVLEPVEWIEHDGGRTLVWYSLGNALSSQVDVPRVFSAIGQFDIVAEDGEVEIRDPRAIPIYMHFDWSVADRRAGNLATRSNPHLYLLEDAAEPLTRSAWETTVEEQRAAIAAVLGPAVTLVDP</sequence>
<keyword evidence="4" id="KW-1185">Reference proteome</keyword>